<comment type="caution">
    <text evidence="2">The sequence shown here is derived from an EMBL/GenBank/DDBJ whole genome shotgun (WGS) entry which is preliminary data.</text>
</comment>
<dbReference type="Pfam" id="PF11716">
    <property type="entry name" value="MDMPI_N"/>
    <property type="match status" value="1"/>
</dbReference>
<sequence>MHTNEERHRLRTLHARSVRLSTDIVARVTPDQLDNETPCAAWHLRELLAHMSTENSGFAAAARGAGEAEGLWTAREYADPVAAYQSASAEVVAAFADENVFDRPVRLPEIAPGFDIPAESAIGFHLVDSVVHAWDVASAIGVTVPVDHELAAEALRIARAVPDDEGRLLDGAAFAPALAAADDQPVLDQILRLLGRSPTWPQG</sequence>
<dbReference type="InterPro" id="IPR024344">
    <property type="entry name" value="MDMPI_metal-binding"/>
</dbReference>
<gene>
    <name evidence="2" type="ORF">GCM10023318_54380</name>
</gene>
<dbReference type="EMBL" id="BAABJM010000007">
    <property type="protein sequence ID" value="GAA5066330.1"/>
    <property type="molecule type" value="Genomic_DNA"/>
</dbReference>
<name>A0ABP9KW00_9NOCA</name>
<evidence type="ECO:0000259" key="1">
    <source>
        <dbReference type="Pfam" id="PF11716"/>
    </source>
</evidence>
<evidence type="ECO:0000313" key="2">
    <source>
        <dbReference type="EMBL" id="GAA5066330.1"/>
    </source>
</evidence>
<proteinExistence type="predicted"/>
<dbReference type="InterPro" id="IPR017520">
    <property type="entry name" value="CHP03086"/>
</dbReference>
<organism evidence="2 3">
    <name type="scientific">Nocardia callitridis</name>
    <dbReference type="NCBI Taxonomy" id="648753"/>
    <lineage>
        <taxon>Bacteria</taxon>
        <taxon>Bacillati</taxon>
        <taxon>Actinomycetota</taxon>
        <taxon>Actinomycetes</taxon>
        <taxon>Mycobacteriales</taxon>
        <taxon>Nocardiaceae</taxon>
        <taxon>Nocardia</taxon>
    </lineage>
</organism>
<dbReference type="SUPFAM" id="SSF109854">
    <property type="entry name" value="DinB/YfiT-like putative metalloenzymes"/>
    <property type="match status" value="1"/>
</dbReference>
<dbReference type="Proteomes" id="UP001500603">
    <property type="component" value="Unassembled WGS sequence"/>
</dbReference>
<dbReference type="NCBIfam" id="TIGR03086">
    <property type="entry name" value="TIGR03086 family metal-binding protein"/>
    <property type="match status" value="1"/>
</dbReference>
<dbReference type="InterPro" id="IPR034660">
    <property type="entry name" value="DinB/YfiT-like"/>
</dbReference>
<feature type="domain" description="Mycothiol-dependent maleylpyruvate isomerase metal-binding" evidence="1">
    <location>
        <begin position="19"/>
        <end position="137"/>
    </location>
</feature>
<evidence type="ECO:0000313" key="3">
    <source>
        <dbReference type="Proteomes" id="UP001500603"/>
    </source>
</evidence>
<reference evidence="3" key="1">
    <citation type="journal article" date="2019" name="Int. J. Syst. Evol. Microbiol.">
        <title>The Global Catalogue of Microorganisms (GCM) 10K type strain sequencing project: providing services to taxonomists for standard genome sequencing and annotation.</title>
        <authorList>
            <consortium name="The Broad Institute Genomics Platform"/>
            <consortium name="The Broad Institute Genome Sequencing Center for Infectious Disease"/>
            <person name="Wu L."/>
            <person name="Ma J."/>
        </authorList>
    </citation>
    <scope>NUCLEOTIDE SEQUENCE [LARGE SCALE GENOMIC DNA]</scope>
    <source>
        <strain evidence="3">JCM 18298</strain>
    </source>
</reference>
<dbReference type="InterPro" id="IPR017517">
    <property type="entry name" value="Maleyloyr_isom"/>
</dbReference>
<dbReference type="NCBIfam" id="TIGR03083">
    <property type="entry name" value="maleylpyruvate isomerase family mycothiol-dependent enzyme"/>
    <property type="match status" value="1"/>
</dbReference>
<dbReference type="Gene3D" id="1.20.120.450">
    <property type="entry name" value="dinb family like domain"/>
    <property type="match status" value="1"/>
</dbReference>
<accession>A0ABP9KW00</accession>
<keyword evidence="3" id="KW-1185">Reference proteome</keyword>
<protein>
    <recommendedName>
        <fullName evidence="1">Mycothiol-dependent maleylpyruvate isomerase metal-binding domain-containing protein</fullName>
    </recommendedName>
</protein>
<dbReference type="RefSeq" id="WP_345498982.1">
    <property type="nucleotide sequence ID" value="NZ_BAABJM010000007.1"/>
</dbReference>